<name>A0AAW1PJ39_9CHLO</name>
<feature type="compositionally biased region" description="Low complexity" evidence="5">
    <location>
        <begin position="487"/>
        <end position="509"/>
    </location>
</feature>
<accession>A0AAW1PJ39</accession>
<gene>
    <name evidence="9" type="ORF">WJX73_002206</name>
</gene>
<evidence type="ECO:0000256" key="2">
    <source>
        <dbReference type="ARBA" id="ARBA00022692"/>
    </source>
</evidence>
<dbReference type="PROSITE" id="PS50011">
    <property type="entry name" value="PROTEIN_KINASE_DOM"/>
    <property type="match status" value="1"/>
</dbReference>
<dbReference type="PANTHER" id="PTHR15549">
    <property type="entry name" value="PAIRED IMMUNOGLOBULIN-LIKE TYPE 2 RECEPTOR"/>
    <property type="match status" value="1"/>
</dbReference>
<evidence type="ECO:0000256" key="7">
    <source>
        <dbReference type="SAM" id="SignalP"/>
    </source>
</evidence>
<evidence type="ECO:0000256" key="3">
    <source>
        <dbReference type="ARBA" id="ARBA00022989"/>
    </source>
</evidence>
<dbReference type="SUPFAM" id="SSF56112">
    <property type="entry name" value="Protein kinase-like (PK-like)"/>
    <property type="match status" value="1"/>
</dbReference>
<reference evidence="9 10" key="1">
    <citation type="journal article" date="2024" name="Nat. Commun.">
        <title>Phylogenomics reveals the evolutionary origins of lichenization in chlorophyte algae.</title>
        <authorList>
            <person name="Puginier C."/>
            <person name="Libourel C."/>
            <person name="Otte J."/>
            <person name="Skaloud P."/>
            <person name="Haon M."/>
            <person name="Grisel S."/>
            <person name="Petersen M."/>
            <person name="Berrin J.G."/>
            <person name="Delaux P.M."/>
            <person name="Dal Grande F."/>
            <person name="Keller J."/>
        </authorList>
    </citation>
    <scope>NUCLEOTIDE SEQUENCE [LARGE SCALE GENOMIC DNA]</scope>
    <source>
        <strain evidence="9 10">SAG 2036</strain>
    </source>
</reference>
<keyword evidence="3 6" id="KW-1133">Transmembrane helix</keyword>
<feature type="transmembrane region" description="Helical" evidence="6">
    <location>
        <begin position="512"/>
        <end position="537"/>
    </location>
</feature>
<evidence type="ECO:0000256" key="5">
    <source>
        <dbReference type="SAM" id="MobiDB-lite"/>
    </source>
</evidence>
<evidence type="ECO:0000259" key="8">
    <source>
        <dbReference type="PROSITE" id="PS50011"/>
    </source>
</evidence>
<dbReference type="InterPro" id="IPR051694">
    <property type="entry name" value="Immunoregulatory_rcpt-like"/>
</dbReference>
<keyword evidence="7" id="KW-0732">Signal</keyword>
<keyword evidence="2 6" id="KW-0812">Transmembrane</keyword>
<keyword evidence="4 6" id="KW-0472">Membrane</keyword>
<dbReference type="Gene3D" id="1.20.5.510">
    <property type="entry name" value="Single helix bin"/>
    <property type="match status" value="1"/>
</dbReference>
<dbReference type="GO" id="GO:0005524">
    <property type="term" value="F:ATP binding"/>
    <property type="evidence" value="ECO:0007669"/>
    <property type="project" value="InterPro"/>
</dbReference>
<feature type="compositionally biased region" description="Polar residues" evidence="5">
    <location>
        <begin position="545"/>
        <end position="558"/>
    </location>
</feature>
<dbReference type="GO" id="GO:0004672">
    <property type="term" value="F:protein kinase activity"/>
    <property type="evidence" value="ECO:0007669"/>
    <property type="project" value="InterPro"/>
</dbReference>
<dbReference type="SMART" id="SM00220">
    <property type="entry name" value="S_TKc"/>
    <property type="match status" value="1"/>
</dbReference>
<keyword evidence="10" id="KW-1185">Reference proteome</keyword>
<evidence type="ECO:0000256" key="4">
    <source>
        <dbReference type="ARBA" id="ARBA00023136"/>
    </source>
</evidence>
<proteinExistence type="predicted"/>
<dbReference type="Pfam" id="PF00069">
    <property type="entry name" value="Pkinase"/>
    <property type="match status" value="1"/>
</dbReference>
<dbReference type="AlphaFoldDB" id="A0AAW1PJ39"/>
<feature type="region of interest" description="Disordered" evidence="5">
    <location>
        <begin position="543"/>
        <end position="563"/>
    </location>
</feature>
<organism evidence="9 10">
    <name type="scientific">Symbiochloris irregularis</name>
    <dbReference type="NCBI Taxonomy" id="706552"/>
    <lineage>
        <taxon>Eukaryota</taxon>
        <taxon>Viridiplantae</taxon>
        <taxon>Chlorophyta</taxon>
        <taxon>core chlorophytes</taxon>
        <taxon>Trebouxiophyceae</taxon>
        <taxon>Trebouxiales</taxon>
        <taxon>Trebouxiaceae</taxon>
        <taxon>Symbiochloris</taxon>
    </lineage>
</organism>
<dbReference type="GO" id="GO:0071944">
    <property type="term" value="C:cell periphery"/>
    <property type="evidence" value="ECO:0007669"/>
    <property type="project" value="UniProtKB-ARBA"/>
</dbReference>
<dbReference type="GO" id="GO:0016020">
    <property type="term" value="C:membrane"/>
    <property type="evidence" value="ECO:0007669"/>
    <property type="project" value="UniProtKB-SubCell"/>
</dbReference>
<feature type="signal peptide" evidence="7">
    <location>
        <begin position="1"/>
        <end position="29"/>
    </location>
</feature>
<evidence type="ECO:0000256" key="1">
    <source>
        <dbReference type="ARBA" id="ARBA00004167"/>
    </source>
</evidence>
<dbReference type="InterPro" id="IPR011009">
    <property type="entry name" value="Kinase-like_dom_sf"/>
</dbReference>
<comment type="caution">
    <text evidence="9">The sequence shown here is derived from an EMBL/GenBank/DDBJ whole genome shotgun (WGS) entry which is preliminary data.</text>
</comment>
<dbReference type="Gene3D" id="1.10.510.10">
    <property type="entry name" value="Transferase(Phosphotransferase) domain 1"/>
    <property type="match status" value="1"/>
</dbReference>
<evidence type="ECO:0000313" key="9">
    <source>
        <dbReference type="EMBL" id="KAK9808238.1"/>
    </source>
</evidence>
<dbReference type="EMBL" id="JALJOQ010000025">
    <property type="protein sequence ID" value="KAK9808238.1"/>
    <property type="molecule type" value="Genomic_DNA"/>
</dbReference>
<feature type="region of interest" description="Disordered" evidence="5">
    <location>
        <begin position="486"/>
        <end position="509"/>
    </location>
</feature>
<comment type="subcellular location">
    <subcellularLocation>
        <location evidence="1">Membrane</location>
        <topology evidence="1">Single-pass membrane protein</topology>
    </subcellularLocation>
</comment>
<feature type="chain" id="PRO_5043430209" description="Protein kinase domain-containing protein" evidence="7">
    <location>
        <begin position="30"/>
        <end position="998"/>
    </location>
</feature>
<protein>
    <recommendedName>
        <fullName evidence="8">Protein kinase domain-containing protein</fullName>
    </recommendedName>
</protein>
<sequence length="998" mass="105580">MSLQLAAIPAAWLLVVLLLAPGGCVPVTAQSANATDVSMNVGPDIMLETVILMSLEGMTSSQFNATQEAAFSRALQSALSPYNIQSVSIDSVMPTNNGVNVTTRLVNVPAVAAQLSLQWQAFAYAGFVSRTLLPSVDSAFNAQGLNTNATVHGVMGVANPSEPQVVFQVNVTLTGPGVVPFNGTKQDAFVNAVQNAAILDASVVITGFNLDTSSSEAQVELQVTTFAYCIPQMWALLYNSSHVGDIIEPIQSALNFQFTVDGSKLLSVGSGAPAPGPMYVPTVAAPSTSPPAPPTYTTAGNLSASSGPRITNELVMGITGRSILPFDSAAQFAAASSMAAVFAIVVGTGQVTISNYNESSPQSSMASGGRRLLMLPHRPSAGHKLGAIHQTAAVQQLAAAREVPPPLHELVIDPTQLSRHLLQESGNEGTVNVTFDVTLPQSAQNSLLEMSGAGSNAATQFANWFAEQMQQRGYSVNTTLVSINQEAATSPPSPSGTSSTQSGGGSSSSTGAIVGGVVGGVVGLALIAALVIGFLMYRRRRSRSTSAPSGAMSTSPSSKDARGSFTTFGELYSTISHKAPSERSMDFRPGASDAMEPTQLQPYLAFANMSAIQESGPGLMSPNHPYESPMKGDSVHALSTGPSAMHTASSEDVQGLLLRQQERNSSPLTSTSEAASEYLAKVLEQMQPGAVFMDKYEVHEGQLVNSRTAIVYAHSLQEPVQQVAIKFYASVQQWRHEKLFYDNRRALDTDCTSLRCAALIEEIPGQPGPSGDLPPALVLECGEFTLQDWCDGAAKLVGRAGDRNRRRILYDTCKALEFLHLRRIVHWGFGPRALMWFPNAGAWKLVALGTWARSGEHAPLHTTGVHTTPPELLAADLAMEGHYVADEAADMWGLGLIAFELLAGRRLFDDSLSGQEVLSMLVGLSPLPWEADPQFFTNLLDPAAAAFVTDLLARSPAARKPIRTVVHSPLFEPLFSDSAFDTILASASSLSLVYSTVS</sequence>
<evidence type="ECO:0000256" key="6">
    <source>
        <dbReference type="SAM" id="Phobius"/>
    </source>
</evidence>
<feature type="domain" description="Protein kinase" evidence="8">
    <location>
        <begin position="677"/>
        <end position="971"/>
    </location>
</feature>
<dbReference type="Proteomes" id="UP001465755">
    <property type="component" value="Unassembled WGS sequence"/>
</dbReference>
<evidence type="ECO:0000313" key="10">
    <source>
        <dbReference type="Proteomes" id="UP001465755"/>
    </source>
</evidence>
<dbReference type="InterPro" id="IPR000719">
    <property type="entry name" value="Prot_kinase_dom"/>
</dbReference>